<evidence type="ECO:0000313" key="2">
    <source>
        <dbReference type="Proteomes" id="UP000002204"/>
    </source>
</evidence>
<dbReference type="EMBL" id="AP008957">
    <property type="protein sequence ID" value="BAH33855.1"/>
    <property type="molecule type" value="Genomic_DNA"/>
</dbReference>
<evidence type="ECO:0000313" key="1">
    <source>
        <dbReference type="EMBL" id="BAH33855.1"/>
    </source>
</evidence>
<proteinExistence type="predicted"/>
<dbReference type="HOGENOM" id="CLU_164851_1_0_11"/>
<dbReference type="AlphaFoldDB" id="C0ZZS0"/>
<evidence type="ECO:0008006" key="3">
    <source>
        <dbReference type="Google" id="ProtNLM"/>
    </source>
</evidence>
<dbReference type="PATRIC" id="fig|234621.6.peg.3653"/>
<dbReference type="Proteomes" id="UP000002204">
    <property type="component" value="Chromosome"/>
</dbReference>
<name>C0ZZS0_RHOE4</name>
<protein>
    <recommendedName>
        <fullName evidence="3">Toxin HicA</fullName>
    </recommendedName>
</protein>
<sequence length="89" mass="9948">MQYQYCMGKRDKLLAQMRTAPQNVTYDELFALCIDVFGQARQNAGSHAKFQTPWPGPRINIQKGSGGKAKQYQVGQVLAAIERMEGESP</sequence>
<reference evidence="1 2" key="2">
    <citation type="journal article" date="2006" name="Environ. Microbiol.">
        <title>Sequence analysis of three plasmids harboured in Rhodococcus erythropolis strain PR4.</title>
        <authorList>
            <person name="Sekine M."/>
            <person name="Tanikawa S."/>
            <person name="Omata S."/>
            <person name="Saito M."/>
            <person name="Fujisawa T."/>
            <person name="Tsukatani N."/>
            <person name="Tajima T."/>
            <person name="Sekigawa T."/>
            <person name="Kosugi H."/>
            <person name="Matsuo Y."/>
            <person name="Nishiko R."/>
            <person name="Imamura K."/>
            <person name="Ito M."/>
            <person name="Narita H."/>
            <person name="Tago S."/>
            <person name="Fujita N."/>
            <person name="Harayama S."/>
        </authorList>
    </citation>
    <scope>NUCLEOTIDE SEQUENCE [LARGE SCALE GENOMIC DNA]</scope>
    <source>
        <strain evidence="2">PR4 / NBRC 100887</strain>
    </source>
</reference>
<dbReference type="KEGG" id="rer:RER_31470"/>
<accession>C0ZZS0</accession>
<gene>
    <name evidence="1" type="ordered locus">RER_31470</name>
</gene>
<reference evidence="2" key="1">
    <citation type="submission" date="2005-03" db="EMBL/GenBank/DDBJ databases">
        <title>Comparison of the complete genome sequences of Rhodococcus erythropolis PR4 and Rhodococcus opacus B4.</title>
        <authorList>
            <person name="Takarada H."/>
            <person name="Sekine M."/>
            <person name="Hosoyama A."/>
            <person name="Yamada R."/>
            <person name="Fujisawa T."/>
            <person name="Omata S."/>
            <person name="Shimizu A."/>
            <person name="Tsukatani N."/>
            <person name="Tanikawa S."/>
            <person name="Fujita N."/>
            <person name="Harayama S."/>
        </authorList>
    </citation>
    <scope>NUCLEOTIDE SEQUENCE [LARGE SCALE GENOMIC DNA]</scope>
    <source>
        <strain evidence="2">PR4 / NBRC 100887</strain>
    </source>
</reference>
<dbReference type="eggNOG" id="ENOG5032YNH">
    <property type="taxonomic scope" value="Bacteria"/>
</dbReference>
<organism evidence="1 2">
    <name type="scientific">Rhodococcus erythropolis (strain PR4 / NBRC 100887)</name>
    <dbReference type="NCBI Taxonomy" id="234621"/>
    <lineage>
        <taxon>Bacteria</taxon>
        <taxon>Bacillati</taxon>
        <taxon>Actinomycetota</taxon>
        <taxon>Actinomycetes</taxon>
        <taxon>Mycobacteriales</taxon>
        <taxon>Nocardiaceae</taxon>
        <taxon>Rhodococcus</taxon>
        <taxon>Rhodococcus erythropolis group</taxon>
    </lineage>
</organism>